<feature type="transmembrane region" description="Helical" evidence="6">
    <location>
        <begin position="434"/>
        <end position="457"/>
    </location>
</feature>
<dbReference type="InterPro" id="IPR023298">
    <property type="entry name" value="ATPase_P-typ_TM_dom_sf"/>
</dbReference>
<keyword evidence="4 6" id="KW-1133">Transmembrane helix</keyword>
<dbReference type="SUPFAM" id="SSF55008">
    <property type="entry name" value="HMA, heavy metal-associated domain"/>
    <property type="match status" value="2"/>
</dbReference>
<evidence type="ECO:0000313" key="8">
    <source>
        <dbReference type="EMBL" id="OWM85324.1"/>
    </source>
</evidence>
<feature type="domain" description="HMA" evidence="7">
    <location>
        <begin position="1"/>
        <end position="58"/>
    </location>
</feature>
<dbReference type="EMBL" id="MTKT01001287">
    <property type="protein sequence ID" value="OWM85324.1"/>
    <property type="molecule type" value="Genomic_DNA"/>
</dbReference>
<dbReference type="SUPFAM" id="SSF56784">
    <property type="entry name" value="HAD-like"/>
    <property type="match status" value="1"/>
</dbReference>
<feature type="transmembrane region" description="Helical" evidence="6">
    <location>
        <begin position="147"/>
        <end position="165"/>
    </location>
</feature>
<evidence type="ECO:0000256" key="5">
    <source>
        <dbReference type="ARBA" id="ARBA00023136"/>
    </source>
</evidence>
<keyword evidence="2 6" id="KW-0812">Transmembrane</keyword>
<dbReference type="PRINTS" id="PR00942">
    <property type="entry name" value="CUATPASEI"/>
</dbReference>
<dbReference type="GO" id="GO:0046872">
    <property type="term" value="F:metal ion binding"/>
    <property type="evidence" value="ECO:0007669"/>
    <property type="project" value="UniProtKB-KW"/>
</dbReference>
<proteinExistence type="predicted"/>
<evidence type="ECO:0000259" key="7">
    <source>
        <dbReference type="PROSITE" id="PS50846"/>
    </source>
</evidence>
<dbReference type="CDD" id="cd00371">
    <property type="entry name" value="HMA"/>
    <property type="match status" value="1"/>
</dbReference>
<accession>A0A218XKC2</accession>
<dbReference type="Gene3D" id="3.40.50.1000">
    <property type="entry name" value="HAD superfamily/HAD-like"/>
    <property type="match status" value="1"/>
</dbReference>
<dbReference type="PANTHER" id="PTHR46594">
    <property type="entry name" value="P-TYPE CATION-TRANSPORTING ATPASE"/>
    <property type="match status" value="1"/>
</dbReference>
<dbReference type="InterPro" id="IPR036412">
    <property type="entry name" value="HAD-like_sf"/>
</dbReference>
<feature type="transmembrane region" description="Helical" evidence="6">
    <location>
        <begin position="201"/>
        <end position="222"/>
    </location>
</feature>
<dbReference type="Gene3D" id="3.40.1110.10">
    <property type="entry name" value="Calcium-transporting ATPase, cytoplasmic domain N"/>
    <property type="match status" value="1"/>
</dbReference>
<dbReference type="PANTHER" id="PTHR46594:SF4">
    <property type="entry name" value="P-TYPE CATION-TRANSPORTING ATPASE"/>
    <property type="match status" value="1"/>
</dbReference>
<comment type="subcellular location">
    <subcellularLocation>
        <location evidence="1">Membrane</location>
    </subcellularLocation>
</comment>
<dbReference type="InterPro" id="IPR001757">
    <property type="entry name" value="P_typ_ATPase"/>
</dbReference>
<keyword evidence="3" id="KW-0479">Metal-binding</keyword>
<sequence>MTCTSRSSTLESALRSVPGVHKAQVALATEEAEIQYDPRITSIDRLLSTIENTGFEAILLSTGEDMSNMQLRVDGLSTDHSMRILENSLLALPGVNAVETDPHLHKFSISYKSDLTGPRSFIEFIIGQRFYTGDYKALRHGSTNMDVLIALVMNEACFYSVYSVLRAAISPNFKGTDFFKISSMLISFILLRKYLENDSFQLALQFGISVMVIACPCALGLATPMAVMVGTGVGASQGVLIKGGQALESAHKVNSEHPLAKATVEGNEENPTWPVPRDFTTVTGHGVKATVRNKEVIVGNKSLMSKYEIVVPPEANELLAEIEEMVQIGILVSIDHEPAGVIAISDPLKASAEEVISILNSMNVRSVMVTGDNWGTANSIVMQVGIEGIVAEAKPEQKAEKVKEFQALGYTVAMNLLGIPIAAGALFPGTGFRLPPWIAGAATSASSVSVVCCSLLLRYYRRLKKLDTFEIRQIMIN</sequence>
<dbReference type="InterPro" id="IPR006121">
    <property type="entry name" value="HMA_dom"/>
</dbReference>
<dbReference type="SUPFAM" id="SSF81665">
    <property type="entry name" value="Calcium ATPase, transmembrane domain M"/>
    <property type="match status" value="1"/>
</dbReference>
<keyword evidence="5 6" id="KW-0472">Membrane</keyword>
<feature type="transmembrane region" description="Helical" evidence="6">
    <location>
        <begin position="407"/>
        <end position="428"/>
    </location>
</feature>
<dbReference type="NCBIfam" id="TIGR01494">
    <property type="entry name" value="ATPase_P-type"/>
    <property type="match status" value="1"/>
</dbReference>
<dbReference type="GO" id="GO:0016887">
    <property type="term" value="F:ATP hydrolysis activity"/>
    <property type="evidence" value="ECO:0007669"/>
    <property type="project" value="InterPro"/>
</dbReference>
<dbReference type="Gene3D" id="3.30.70.100">
    <property type="match status" value="1"/>
</dbReference>
<feature type="domain" description="HMA" evidence="7">
    <location>
        <begin position="67"/>
        <end position="133"/>
    </location>
</feature>
<name>A0A218XKC2_PUNGR</name>
<gene>
    <name evidence="8" type="ORF">CDL15_Pgr028111</name>
</gene>
<evidence type="ECO:0000256" key="4">
    <source>
        <dbReference type="ARBA" id="ARBA00022989"/>
    </source>
</evidence>
<evidence type="ECO:0000256" key="1">
    <source>
        <dbReference type="ARBA" id="ARBA00004370"/>
    </source>
</evidence>
<comment type="caution">
    <text evidence="8">The sequence shown here is derived from an EMBL/GenBank/DDBJ whole genome shotgun (WGS) entry which is preliminary data.</text>
</comment>
<dbReference type="Pfam" id="PF00403">
    <property type="entry name" value="HMA"/>
    <property type="match status" value="1"/>
</dbReference>
<reference evidence="9" key="1">
    <citation type="journal article" date="2017" name="Plant J.">
        <title>The pomegranate (Punica granatum L.) genome and the genomics of punicalagin biosynthesis.</title>
        <authorList>
            <person name="Qin G."/>
            <person name="Xu C."/>
            <person name="Ming R."/>
            <person name="Tang H."/>
            <person name="Guyot R."/>
            <person name="Kramer E.M."/>
            <person name="Hu Y."/>
            <person name="Yi X."/>
            <person name="Qi Y."/>
            <person name="Xu X."/>
            <person name="Gao Z."/>
            <person name="Pan H."/>
            <person name="Jian J."/>
            <person name="Tian Y."/>
            <person name="Yue Z."/>
            <person name="Xu Y."/>
        </authorList>
    </citation>
    <scope>NUCLEOTIDE SEQUENCE [LARGE SCALE GENOMIC DNA]</scope>
    <source>
        <strain evidence="9">cv. Dabenzi</strain>
    </source>
</reference>
<dbReference type="Proteomes" id="UP000197138">
    <property type="component" value="Unassembled WGS sequence"/>
</dbReference>
<dbReference type="InterPro" id="IPR023214">
    <property type="entry name" value="HAD_sf"/>
</dbReference>
<dbReference type="PROSITE" id="PS50846">
    <property type="entry name" value="HMA_2"/>
    <property type="match status" value="2"/>
</dbReference>
<evidence type="ECO:0000256" key="2">
    <source>
        <dbReference type="ARBA" id="ARBA00022692"/>
    </source>
</evidence>
<dbReference type="InterPro" id="IPR023299">
    <property type="entry name" value="ATPase_P-typ_cyto_dom_N"/>
</dbReference>
<organism evidence="8 9">
    <name type="scientific">Punica granatum</name>
    <name type="common">Pomegranate</name>
    <dbReference type="NCBI Taxonomy" id="22663"/>
    <lineage>
        <taxon>Eukaryota</taxon>
        <taxon>Viridiplantae</taxon>
        <taxon>Streptophyta</taxon>
        <taxon>Embryophyta</taxon>
        <taxon>Tracheophyta</taxon>
        <taxon>Spermatophyta</taxon>
        <taxon>Magnoliopsida</taxon>
        <taxon>eudicotyledons</taxon>
        <taxon>Gunneridae</taxon>
        <taxon>Pentapetalae</taxon>
        <taxon>rosids</taxon>
        <taxon>malvids</taxon>
        <taxon>Myrtales</taxon>
        <taxon>Lythraceae</taxon>
        <taxon>Punica</taxon>
    </lineage>
</organism>
<dbReference type="GO" id="GO:0005524">
    <property type="term" value="F:ATP binding"/>
    <property type="evidence" value="ECO:0007669"/>
    <property type="project" value="InterPro"/>
</dbReference>
<evidence type="ECO:0000256" key="3">
    <source>
        <dbReference type="ARBA" id="ARBA00022723"/>
    </source>
</evidence>
<dbReference type="AlphaFoldDB" id="A0A218XKC2"/>
<dbReference type="Pfam" id="PF00702">
    <property type="entry name" value="Hydrolase"/>
    <property type="match status" value="1"/>
</dbReference>
<dbReference type="InterPro" id="IPR036163">
    <property type="entry name" value="HMA_dom_sf"/>
</dbReference>
<dbReference type="GO" id="GO:0016020">
    <property type="term" value="C:membrane"/>
    <property type="evidence" value="ECO:0007669"/>
    <property type="project" value="UniProtKB-SubCell"/>
</dbReference>
<protein>
    <recommendedName>
        <fullName evidence="7">HMA domain-containing protein</fullName>
    </recommendedName>
</protein>
<evidence type="ECO:0000256" key="6">
    <source>
        <dbReference type="SAM" id="Phobius"/>
    </source>
</evidence>
<evidence type="ECO:0000313" key="9">
    <source>
        <dbReference type="Proteomes" id="UP000197138"/>
    </source>
</evidence>
<dbReference type="FunFam" id="3.30.70.100:FF:000001">
    <property type="entry name" value="ATPase copper transporting beta"/>
    <property type="match status" value="1"/>
</dbReference>